<comment type="subcellular location">
    <subcellularLocation>
        <location evidence="1">Cell envelope</location>
    </subcellularLocation>
</comment>
<sequence>MKNLVQKLLAPLAAAVLCTAGFAADKIPVTASFSILGDLVRVVGGERVAVTSLVGPDEDAHVFEPKPSDAKTILASKLLVTNGLGFEPWAQKLAKSAGYKGASVVASKGVKGRTLTDEKGRPEADPHAWQDPTNVVLYVRNIAAALGQIDPAGASAYQANSEAYVQELQTLDTWAKEQFAAIPAPKRKVITSHDAFGYFAAHYQLQFLAPQGVSTEAEPSAKEVAKLIRQIQREKIKAVFMENMSNPKLLAQLSKDAGVTLGASLYADALSGPGQPGSSYLLMARHNVTQLALGMQNN</sequence>
<dbReference type="Gene3D" id="3.40.50.1980">
    <property type="entry name" value="Nitrogenase molybdenum iron protein domain"/>
    <property type="match status" value="2"/>
</dbReference>
<organism evidence="8 9">
    <name type="scientific">Rhodoferax ferrireducens</name>
    <dbReference type="NCBI Taxonomy" id="192843"/>
    <lineage>
        <taxon>Bacteria</taxon>
        <taxon>Pseudomonadati</taxon>
        <taxon>Pseudomonadota</taxon>
        <taxon>Betaproteobacteria</taxon>
        <taxon>Burkholderiales</taxon>
        <taxon>Comamonadaceae</taxon>
        <taxon>Rhodoferax</taxon>
    </lineage>
</organism>
<dbReference type="PRINTS" id="PR00690">
    <property type="entry name" value="ADHESNFAMILY"/>
</dbReference>
<comment type="similarity">
    <text evidence="2 6">Belongs to the bacterial solute-binding protein 9 family.</text>
</comment>
<feature type="chain" id="PRO_5046747968" evidence="7">
    <location>
        <begin position="24"/>
        <end position="298"/>
    </location>
</feature>
<dbReference type="InterPro" id="IPR006129">
    <property type="entry name" value="AdhesinB"/>
</dbReference>
<evidence type="ECO:0000256" key="7">
    <source>
        <dbReference type="SAM" id="SignalP"/>
    </source>
</evidence>
<name>A0ABU2C6K3_9BURK</name>
<keyword evidence="9" id="KW-1185">Reference proteome</keyword>
<dbReference type="SUPFAM" id="SSF53807">
    <property type="entry name" value="Helical backbone' metal receptor"/>
    <property type="match status" value="1"/>
</dbReference>
<feature type="signal peptide" evidence="7">
    <location>
        <begin position="1"/>
        <end position="23"/>
    </location>
</feature>
<dbReference type="CDD" id="cd01137">
    <property type="entry name" value="PsaA"/>
    <property type="match status" value="1"/>
</dbReference>
<dbReference type="InterPro" id="IPR006128">
    <property type="entry name" value="Lipoprotein_PsaA-like"/>
</dbReference>
<evidence type="ECO:0000256" key="6">
    <source>
        <dbReference type="RuleBase" id="RU003512"/>
    </source>
</evidence>
<evidence type="ECO:0000256" key="4">
    <source>
        <dbReference type="ARBA" id="ARBA00022723"/>
    </source>
</evidence>
<evidence type="ECO:0000313" key="9">
    <source>
        <dbReference type="Proteomes" id="UP001180487"/>
    </source>
</evidence>
<evidence type="ECO:0000313" key="8">
    <source>
        <dbReference type="EMBL" id="MDR7376961.1"/>
    </source>
</evidence>
<evidence type="ECO:0000256" key="1">
    <source>
        <dbReference type="ARBA" id="ARBA00004196"/>
    </source>
</evidence>
<protein>
    <submittedName>
        <fullName evidence="8">Zinc/manganese transport system substrate-binding protein</fullName>
    </submittedName>
</protein>
<proteinExistence type="inferred from homology"/>
<dbReference type="PANTHER" id="PTHR42953">
    <property type="entry name" value="HIGH-AFFINITY ZINC UPTAKE SYSTEM PROTEIN ZNUA-RELATED"/>
    <property type="match status" value="1"/>
</dbReference>
<keyword evidence="4" id="KW-0479">Metal-binding</keyword>
<dbReference type="Pfam" id="PF01297">
    <property type="entry name" value="ZnuA"/>
    <property type="match status" value="1"/>
</dbReference>
<evidence type="ECO:0000256" key="5">
    <source>
        <dbReference type="ARBA" id="ARBA00022729"/>
    </source>
</evidence>
<accession>A0ABU2C6K3</accession>
<comment type="caution">
    <text evidence="8">The sequence shown here is derived from an EMBL/GenBank/DDBJ whole genome shotgun (WGS) entry which is preliminary data.</text>
</comment>
<dbReference type="InterPro" id="IPR006127">
    <property type="entry name" value="ZnuA-like"/>
</dbReference>
<keyword evidence="3 6" id="KW-0813">Transport</keyword>
<keyword evidence="5 7" id="KW-0732">Signal</keyword>
<dbReference type="RefSeq" id="WP_310372289.1">
    <property type="nucleotide sequence ID" value="NZ_JAVDXT010000001.1"/>
</dbReference>
<evidence type="ECO:0000256" key="2">
    <source>
        <dbReference type="ARBA" id="ARBA00011028"/>
    </source>
</evidence>
<dbReference type="InterPro" id="IPR050492">
    <property type="entry name" value="Bact_metal-bind_prot9"/>
</dbReference>
<dbReference type="PANTHER" id="PTHR42953:SF1">
    <property type="entry name" value="METAL-BINDING PROTEIN HI_0362-RELATED"/>
    <property type="match status" value="1"/>
</dbReference>
<dbReference type="EMBL" id="JAVDXT010000001">
    <property type="protein sequence ID" value="MDR7376961.1"/>
    <property type="molecule type" value="Genomic_DNA"/>
</dbReference>
<dbReference type="Proteomes" id="UP001180487">
    <property type="component" value="Unassembled WGS sequence"/>
</dbReference>
<evidence type="ECO:0000256" key="3">
    <source>
        <dbReference type="ARBA" id="ARBA00022448"/>
    </source>
</evidence>
<gene>
    <name evidence="8" type="ORF">J2X19_001619</name>
</gene>
<reference evidence="8 9" key="1">
    <citation type="submission" date="2023-07" db="EMBL/GenBank/DDBJ databases">
        <title>Sorghum-associated microbial communities from plants grown in Nebraska, USA.</title>
        <authorList>
            <person name="Schachtman D."/>
        </authorList>
    </citation>
    <scope>NUCLEOTIDE SEQUENCE [LARGE SCALE GENOMIC DNA]</scope>
    <source>
        <strain evidence="8 9">BE313</strain>
    </source>
</reference>
<dbReference type="PRINTS" id="PR00691">
    <property type="entry name" value="ADHESINB"/>
</dbReference>